<accession>A0AA39LLP5</accession>
<sequence length="102" mass="11622">MGASRQVMSAVLVAVLCLSLIDRFTSAAYVYRSLNVPDDQSGSQSEPARIPLAYFSAQKAPDFRLKRFSHPILFENEKRSEFDFDDPRFLSSAFGKRRDPTW</sequence>
<feature type="signal peptide" evidence="1">
    <location>
        <begin position="1"/>
        <end position="27"/>
    </location>
</feature>
<reference evidence="2" key="1">
    <citation type="submission" date="2023-06" db="EMBL/GenBank/DDBJ databases">
        <title>Genomic analysis of the entomopathogenic nematode Steinernema hermaphroditum.</title>
        <authorList>
            <person name="Schwarz E.M."/>
            <person name="Heppert J.K."/>
            <person name="Baniya A."/>
            <person name="Schwartz H.T."/>
            <person name="Tan C.-H."/>
            <person name="Antoshechkin I."/>
            <person name="Sternberg P.W."/>
            <person name="Goodrich-Blair H."/>
            <person name="Dillman A.R."/>
        </authorList>
    </citation>
    <scope>NUCLEOTIDE SEQUENCE</scope>
    <source>
        <strain evidence="2">PS9179</strain>
        <tissue evidence="2">Whole animal</tissue>
    </source>
</reference>
<evidence type="ECO:0000313" key="3">
    <source>
        <dbReference type="Proteomes" id="UP001175271"/>
    </source>
</evidence>
<dbReference type="EMBL" id="JAUCMV010000004">
    <property type="protein sequence ID" value="KAK0402316.1"/>
    <property type="molecule type" value="Genomic_DNA"/>
</dbReference>
<dbReference type="Proteomes" id="UP001175271">
    <property type="component" value="Unassembled WGS sequence"/>
</dbReference>
<organism evidence="2 3">
    <name type="scientific">Steinernema hermaphroditum</name>
    <dbReference type="NCBI Taxonomy" id="289476"/>
    <lineage>
        <taxon>Eukaryota</taxon>
        <taxon>Metazoa</taxon>
        <taxon>Ecdysozoa</taxon>
        <taxon>Nematoda</taxon>
        <taxon>Chromadorea</taxon>
        <taxon>Rhabditida</taxon>
        <taxon>Tylenchina</taxon>
        <taxon>Panagrolaimomorpha</taxon>
        <taxon>Strongyloidoidea</taxon>
        <taxon>Steinernematidae</taxon>
        <taxon>Steinernema</taxon>
    </lineage>
</organism>
<feature type="chain" id="PRO_5041419151" evidence="1">
    <location>
        <begin position="28"/>
        <end position="102"/>
    </location>
</feature>
<name>A0AA39LLP5_9BILA</name>
<keyword evidence="3" id="KW-1185">Reference proteome</keyword>
<keyword evidence="1" id="KW-0732">Signal</keyword>
<protein>
    <submittedName>
        <fullName evidence="2">Uncharacterized protein</fullName>
    </submittedName>
</protein>
<gene>
    <name evidence="2" type="ORF">QR680_016269</name>
</gene>
<proteinExistence type="predicted"/>
<evidence type="ECO:0000313" key="2">
    <source>
        <dbReference type="EMBL" id="KAK0402316.1"/>
    </source>
</evidence>
<dbReference type="AlphaFoldDB" id="A0AA39LLP5"/>
<comment type="caution">
    <text evidence="2">The sequence shown here is derived from an EMBL/GenBank/DDBJ whole genome shotgun (WGS) entry which is preliminary data.</text>
</comment>
<evidence type="ECO:0000256" key="1">
    <source>
        <dbReference type="SAM" id="SignalP"/>
    </source>
</evidence>